<feature type="transmembrane region" description="Helical" evidence="1">
    <location>
        <begin position="16"/>
        <end position="34"/>
    </location>
</feature>
<feature type="transmembrane region" description="Helical" evidence="1">
    <location>
        <begin position="40"/>
        <end position="57"/>
    </location>
</feature>
<feature type="transmembrane region" description="Helical" evidence="1">
    <location>
        <begin position="64"/>
        <end position="82"/>
    </location>
</feature>
<keyword evidence="1" id="KW-0472">Membrane</keyword>
<evidence type="ECO:0000313" key="3">
    <source>
        <dbReference type="Proteomes" id="UP000176365"/>
    </source>
</evidence>
<keyword evidence="1" id="KW-0812">Transmembrane</keyword>
<sequence length="263" mass="28706">MKKIRHWIRWIDENPTKGLLIGMVMWVLIFTMTLFNNPAIVGAIFLLAVAVVCLPFFGKLKKPIAVILSLVIFSQGFVVQKVRAEEKGGVGIGIGICVLVGVGIGVYVLNRKCSKWFGPKPDTNAPPSSVTNTPPASTSGVFKDNTNDYPICYCEAMNEPDNTNAPPYSFSMVVNKGKIEPLGFGTNGVVVTVGEPGHWVNLTEEEKETTEPPVLVLVEYTMNLNKPFYPFVLLLVPQGKPFTILDPVTAGGSGFYRTSIPEK</sequence>
<dbReference type="Proteomes" id="UP000176365">
    <property type="component" value="Unassembled WGS sequence"/>
</dbReference>
<comment type="caution">
    <text evidence="2">The sequence shown here is derived from an EMBL/GenBank/DDBJ whole genome shotgun (WGS) entry which is preliminary data.</text>
</comment>
<evidence type="ECO:0000313" key="2">
    <source>
        <dbReference type="EMBL" id="OHA31128.1"/>
    </source>
</evidence>
<accession>A0A1G2N4X6</accession>
<gene>
    <name evidence="2" type="ORF">A3B11_00295</name>
</gene>
<protein>
    <submittedName>
        <fullName evidence="2">Uncharacterized protein</fullName>
    </submittedName>
</protein>
<keyword evidence="1" id="KW-1133">Transmembrane helix</keyword>
<dbReference type="EMBL" id="MHRW01000007">
    <property type="protein sequence ID" value="OHA31128.1"/>
    <property type="molecule type" value="Genomic_DNA"/>
</dbReference>
<name>A0A1G2N4X6_9BACT</name>
<organism evidence="2 3">
    <name type="scientific">Candidatus Taylorbacteria bacterium RIFCSPLOWO2_01_FULL_44_26</name>
    <dbReference type="NCBI Taxonomy" id="1802318"/>
    <lineage>
        <taxon>Bacteria</taxon>
        <taxon>Candidatus Tayloriibacteriota</taxon>
    </lineage>
</organism>
<proteinExistence type="predicted"/>
<dbReference type="AlphaFoldDB" id="A0A1G2N4X6"/>
<reference evidence="2 3" key="1">
    <citation type="journal article" date="2016" name="Nat. Commun.">
        <title>Thousands of microbial genomes shed light on interconnected biogeochemical processes in an aquifer system.</title>
        <authorList>
            <person name="Anantharaman K."/>
            <person name="Brown C.T."/>
            <person name="Hug L.A."/>
            <person name="Sharon I."/>
            <person name="Castelle C.J."/>
            <person name="Probst A.J."/>
            <person name="Thomas B.C."/>
            <person name="Singh A."/>
            <person name="Wilkins M.J."/>
            <person name="Karaoz U."/>
            <person name="Brodie E.L."/>
            <person name="Williams K.H."/>
            <person name="Hubbard S.S."/>
            <person name="Banfield J.F."/>
        </authorList>
    </citation>
    <scope>NUCLEOTIDE SEQUENCE [LARGE SCALE GENOMIC DNA]</scope>
</reference>
<evidence type="ECO:0000256" key="1">
    <source>
        <dbReference type="SAM" id="Phobius"/>
    </source>
</evidence>
<feature type="transmembrane region" description="Helical" evidence="1">
    <location>
        <begin position="88"/>
        <end position="109"/>
    </location>
</feature>